<organism evidence="1 2">
    <name type="scientific">Plectosphaerella plurivora</name>
    <dbReference type="NCBI Taxonomy" id="936078"/>
    <lineage>
        <taxon>Eukaryota</taxon>
        <taxon>Fungi</taxon>
        <taxon>Dikarya</taxon>
        <taxon>Ascomycota</taxon>
        <taxon>Pezizomycotina</taxon>
        <taxon>Sordariomycetes</taxon>
        <taxon>Hypocreomycetidae</taxon>
        <taxon>Glomerellales</taxon>
        <taxon>Plectosphaerellaceae</taxon>
        <taxon>Plectosphaerella</taxon>
    </lineage>
</organism>
<sequence length="353" mass="38008">MDLGDDEDTDLETSAQELEQILPKAVFHRLSPVAGGHWRVYRQGPNEYQAVYSMRSGEHVFAISSHSMSTVVSVDEIYNSFPVHRARSLNNNQTQRILPQVEGLLQSRNSPGSLANSPGMMATHFNGVIAQESVQTNGPPVSHSTFATANFPSPAPGDIQLGPQYQMGQNMIQDSPSGSFMSMTHADISPHDNIISPFLSEGSAATQWPTHSAIGNDEASVGNAASDGAAMPRIDTTGDFTLAYSRHDTNGAHLPEFNISVPTSVDHSDLFQASWGSHAAQNATSSQHAQMLAHNNESQIIINETMQLHNFGVPHSDMSNSAFPPGMVMFDENNIGGSSNMHFDASKNTAGHP</sequence>
<protein>
    <submittedName>
        <fullName evidence="1">Uncharacterized protein</fullName>
    </submittedName>
</protein>
<dbReference type="AlphaFoldDB" id="A0A9P8VDY1"/>
<comment type="caution">
    <text evidence="1">The sequence shown here is derived from an EMBL/GenBank/DDBJ whole genome shotgun (WGS) entry which is preliminary data.</text>
</comment>
<dbReference type="Proteomes" id="UP000770015">
    <property type="component" value="Unassembled WGS sequence"/>
</dbReference>
<evidence type="ECO:0000313" key="2">
    <source>
        <dbReference type="Proteomes" id="UP000770015"/>
    </source>
</evidence>
<dbReference type="OrthoDB" id="4851830at2759"/>
<gene>
    <name evidence="1" type="ORF">F5X68DRAFT_274922</name>
</gene>
<name>A0A9P8VDY1_9PEZI</name>
<accession>A0A9P8VDY1</accession>
<evidence type="ECO:0000313" key="1">
    <source>
        <dbReference type="EMBL" id="KAH6688861.1"/>
    </source>
</evidence>
<dbReference type="EMBL" id="JAGSXJ010000008">
    <property type="protein sequence ID" value="KAH6688861.1"/>
    <property type="molecule type" value="Genomic_DNA"/>
</dbReference>
<proteinExistence type="predicted"/>
<keyword evidence="2" id="KW-1185">Reference proteome</keyword>
<reference evidence="1" key="1">
    <citation type="journal article" date="2021" name="Nat. Commun.">
        <title>Genetic determinants of endophytism in the Arabidopsis root mycobiome.</title>
        <authorList>
            <person name="Mesny F."/>
            <person name="Miyauchi S."/>
            <person name="Thiergart T."/>
            <person name="Pickel B."/>
            <person name="Atanasova L."/>
            <person name="Karlsson M."/>
            <person name="Huettel B."/>
            <person name="Barry K.W."/>
            <person name="Haridas S."/>
            <person name="Chen C."/>
            <person name="Bauer D."/>
            <person name="Andreopoulos W."/>
            <person name="Pangilinan J."/>
            <person name="LaButti K."/>
            <person name="Riley R."/>
            <person name="Lipzen A."/>
            <person name="Clum A."/>
            <person name="Drula E."/>
            <person name="Henrissat B."/>
            <person name="Kohler A."/>
            <person name="Grigoriev I.V."/>
            <person name="Martin F.M."/>
            <person name="Hacquard S."/>
        </authorList>
    </citation>
    <scope>NUCLEOTIDE SEQUENCE</scope>
    <source>
        <strain evidence="1">MPI-SDFR-AT-0117</strain>
    </source>
</reference>